<dbReference type="eggNOG" id="COG3468">
    <property type="taxonomic scope" value="Bacteria"/>
</dbReference>
<dbReference type="AlphaFoldDB" id="A0A067WL24"/>
<proteinExistence type="predicted"/>
<evidence type="ECO:0008006" key="3">
    <source>
        <dbReference type="Google" id="ProtNLM"/>
    </source>
</evidence>
<sequence length="36" mass="3905">QLSNAIALHGDLLYQHKLTKAGFSGISISGGLRYQF</sequence>
<dbReference type="Proteomes" id="UP000027336">
    <property type="component" value="Unassembled WGS sequence"/>
</dbReference>
<reference evidence="1 2" key="1">
    <citation type="submission" date="2012-04" db="EMBL/GenBank/DDBJ databases">
        <title>The Genome Sequence of Bartonella rochalimae BMGH.</title>
        <authorList>
            <consortium name="The Broad Institute Genome Sequencing Platform"/>
            <consortium name="The Broad Institute Genome Sequencing Center for Infectious Disease"/>
            <person name="Feldgarden M."/>
            <person name="Kirby J."/>
            <person name="Kosoy M."/>
            <person name="Birtles R."/>
            <person name="Probert W.S."/>
            <person name="Chiaraviglio L."/>
            <person name="Walker B."/>
            <person name="Young S.K."/>
            <person name="Zeng Q."/>
            <person name="Gargeya S."/>
            <person name="Fitzgerald M."/>
            <person name="Haas B."/>
            <person name="Abouelleil A."/>
            <person name="Alvarado L."/>
            <person name="Arachchi H.M."/>
            <person name="Berlin A.M."/>
            <person name="Chapman S.B."/>
            <person name="Goldberg J."/>
            <person name="Griggs A."/>
            <person name="Gujja S."/>
            <person name="Hansen M."/>
            <person name="Howarth C."/>
            <person name="Imamovic A."/>
            <person name="Larimer J."/>
            <person name="McCowen C."/>
            <person name="Montmayeur A."/>
            <person name="Murphy C."/>
            <person name="Neiman D."/>
            <person name="Pearson M."/>
            <person name="Priest M."/>
            <person name="Roberts A."/>
            <person name="Saif S."/>
            <person name="Shea T."/>
            <person name="Sisk P."/>
            <person name="Sykes S."/>
            <person name="Wortman J."/>
            <person name="Nusbaum C."/>
            <person name="Birren B."/>
        </authorList>
    </citation>
    <scope>NUCLEOTIDE SEQUENCE [LARGE SCALE GENOMIC DNA]</scope>
    <source>
        <strain evidence="1 2">ATCC BAA-1498</strain>
    </source>
</reference>
<comment type="caution">
    <text evidence="1">The sequence shown here is derived from an EMBL/GenBank/DDBJ whole genome shotgun (WGS) entry which is preliminary data.</text>
</comment>
<organism evidence="1 2">
    <name type="scientific">Bartonella rochalimae ATCC BAA-1498</name>
    <dbReference type="NCBI Taxonomy" id="685782"/>
    <lineage>
        <taxon>Bacteria</taxon>
        <taxon>Pseudomonadati</taxon>
        <taxon>Pseudomonadota</taxon>
        <taxon>Alphaproteobacteria</taxon>
        <taxon>Hyphomicrobiales</taxon>
        <taxon>Bartonellaceae</taxon>
        <taxon>Bartonella</taxon>
    </lineage>
</organism>
<feature type="non-terminal residue" evidence="1">
    <location>
        <position position="1"/>
    </location>
</feature>
<keyword evidence="2" id="KW-1185">Reference proteome</keyword>
<name>A0A067WL24_9HYPH</name>
<evidence type="ECO:0000313" key="1">
    <source>
        <dbReference type="EMBL" id="KEC56627.1"/>
    </source>
</evidence>
<accession>A0A067WL24</accession>
<evidence type="ECO:0000313" key="2">
    <source>
        <dbReference type="Proteomes" id="UP000027336"/>
    </source>
</evidence>
<dbReference type="HOGENOM" id="CLU_3360969_0_0_5"/>
<dbReference type="EMBL" id="AHPK01000003">
    <property type="protein sequence ID" value="KEC56627.1"/>
    <property type="molecule type" value="Genomic_DNA"/>
</dbReference>
<gene>
    <name evidence="1" type="ORF">O99_00526</name>
</gene>
<protein>
    <recommendedName>
        <fullName evidence="3">Outer membrane autotransporter barrel domain-containing protein</fullName>
    </recommendedName>
</protein>